<dbReference type="EMBL" id="JARAKH010000009">
    <property type="protein sequence ID" value="KAK8400942.1"/>
    <property type="molecule type" value="Genomic_DNA"/>
</dbReference>
<accession>A0AAW0UQM8</accession>
<dbReference type="SUPFAM" id="SSF56112">
    <property type="entry name" value="Protein kinase-like (PK-like)"/>
    <property type="match status" value="1"/>
</dbReference>
<name>A0AAW0UQM8_SCYPA</name>
<evidence type="ECO:0000313" key="2">
    <source>
        <dbReference type="EMBL" id="KAK8400942.1"/>
    </source>
</evidence>
<dbReference type="Gene3D" id="1.10.510.10">
    <property type="entry name" value="Transferase(Phosphotransferase) domain 1"/>
    <property type="match status" value="1"/>
</dbReference>
<dbReference type="GO" id="GO:0004672">
    <property type="term" value="F:protein kinase activity"/>
    <property type="evidence" value="ECO:0007669"/>
    <property type="project" value="InterPro"/>
</dbReference>
<feature type="region of interest" description="Disordered" evidence="1">
    <location>
        <begin position="193"/>
        <end position="234"/>
    </location>
</feature>
<sequence length="572" mass="60217">MPRTELMSFVRCAAVVASPQLGVRRVQLCAGSLLAGEGAPGGRLRLPGRRVAAGGWLDLKGLARLSSEVPLKVRAWTSRGVRKTTQGTLADLLAALNAGPAHLTLRLLSSCEGVRLAWGVQEPDPALHAPGEALPCTSSPPGAVRRARGRALPCTRPAPGGVSKTLGGVLLCTSPPPGVVTKARDGMLPCTSHPPGAGSDALAGAGTAPGGGSTEPYLGDAPRKAGSEAPLAGHDNTPLAAPTAEAQVPSSFLQGGVAPLRTKGRSTGEVSSQRLGSLPVVLWAWAALLLLTWLASLEDEAAVWTQTVLQAVLCLAGTLPAVYRMCTRHPQRLRQEKGAQEGDIDFLGRRIPFLRKEMRALDASSLLGHGDNDCVRHLLYGGAHAVRKEFVREGALLPMMREARLMLELRGAGGVPRPLALGFDPPHHHPGCSVQGMLRSLGLLCRRLGEVHARGVVHNDLKTDNITVSGGVHRSVLHVIDLGWTCRAGRVAGNFTLETGEGAAAVFPSGDVFSLGFLMQDLAGDCVHPWLAVPLWRLGQFCAREDPSCRPSLREVAQAIAALAEELLQFQL</sequence>
<evidence type="ECO:0000313" key="3">
    <source>
        <dbReference type="Proteomes" id="UP001487740"/>
    </source>
</evidence>
<comment type="caution">
    <text evidence="2">The sequence shown here is derived from an EMBL/GenBank/DDBJ whole genome shotgun (WGS) entry which is preliminary data.</text>
</comment>
<keyword evidence="3" id="KW-1185">Reference proteome</keyword>
<dbReference type="AlphaFoldDB" id="A0AAW0UQM8"/>
<protein>
    <recommendedName>
        <fullName evidence="4">Protein kinase domain-containing protein</fullName>
    </recommendedName>
</protein>
<proteinExistence type="predicted"/>
<evidence type="ECO:0000256" key="1">
    <source>
        <dbReference type="SAM" id="MobiDB-lite"/>
    </source>
</evidence>
<reference evidence="2 3" key="1">
    <citation type="submission" date="2023-03" db="EMBL/GenBank/DDBJ databases">
        <title>High-quality genome of Scylla paramamosain provides insights in environmental adaptation.</title>
        <authorList>
            <person name="Zhang L."/>
        </authorList>
    </citation>
    <scope>NUCLEOTIDE SEQUENCE [LARGE SCALE GENOMIC DNA]</scope>
    <source>
        <strain evidence="2">LZ_2023a</strain>
        <tissue evidence="2">Muscle</tissue>
    </source>
</reference>
<dbReference type="InterPro" id="IPR008271">
    <property type="entry name" value="Ser/Thr_kinase_AS"/>
</dbReference>
<dbReference type="Proteomes" id="UP001487740">
    <property type="component" value="Unassembled WGS sequence"/>
</dbReference>
<gene>
    <name evidence="2" type="ORF">O3P69_002607</name>
</gene>
<evidence type="ECO:0008006" key="4">
    <source>
        <dbReference type="Google" id="ProtNLM"/>
    </source>
</evidence>
<dbReference type="InterPro" id="IPR011009">
    <property type="entry name" value="Kinase-like_dom_sf"/>
</dbReference>
<dbReference type="PROSITE" id="PS00108">
    <property type="entry name" value="PROTEIN_KINASE_ST"/>
    <property type="match status" value="1"/>
</dbReference>
<organism evidence="2 3">
    <name type="scientific">Scylla paramamosain</name>
    <name type="common">Mud crab</name>
    <dbReference type="NCBI Taxonomy" id="85552"/>
    <lineage>
        <taxon>Eukaryota</taxon>
        <taxon>Metazoa</taxon>
        <taxon>Ecdysozoa</taxon>
        <taxon>Arthropoda</taxon>
        <taxon>Crustacea</taxon>
        <taxon>Multicrustacea</taxon>
        <taxon>Malacostraca</taxon>
        <taxon>Eumalacostraca</taxon>
        <taxon>Eucarida</taxon>
        <taxon>Decapoda</taxon>
        <taxon>Pleocyemata</taxon>
        <taxon>Brachyura</taxon>
        <taxon>Eubrachyura</taxon>
        <taxon>Portunoidea</taxon>
        <taxon>Portunidae</taxon>
        <taxon>Portuninae</taxon>
        <taxon>Scylla</taxon>
    </lineage>
</organism>